<dbReference type="PANTHER" id="PTHR30244">
    <property type="entry name" value="TRANSAMINASE"/>
    <property type="match status" value="1"/>
</dbReference>
<name>A7GZ39_CAMC5</name>
<dbReference type="InterPro" id="IPR015422">
    <property type="entry name" value="PyrdxlP-dep_Trfase_small"/>
</dbReference>
<feature type="active site" description="Proton acceptor" evidence="2">
    <location>
        <position position="186"/>
    </location>
</feature>
<keyword evidence="3 4" id="KW-0663">Pyridoxal phosphate</keyword>
<dbReference type="Proteomes" id="UP000006380">
    <property type="component" value="Chromosome"/>
</dbReference>
<dbReference type="PIRSF" id="PIRSF000390">
    <property type="entry name" value="PLP_StrS"/>
    <property type="match status" value="1"/>
</dbReference>
<dbReference type="GO" id="GO:0000271">
    <property type="term" value="P:polysaccharide biosynthetic process"/>
    <property type="evidence" value="ECO:0007669"/>
    <property type="project" value="TreeGrafter"/>
</dbReference>
<keyword evidence="5" id="KW-0808">Transferase</keyword>
<evidence type="ECO:0000256" key="2">
    <source>
        <dbReference type="PIRSR" id="PIRSR000390-1"/>
    </source>
</evidence>
<evidence type="ECO:0000256" key="4">
    <source>
        <dbReference type="RuleBase" id="RU004508"/>
    </source>
</evidence>
<keyword evidence="6" id="KW-1185">Reference proteome</keyword>
<organism evidence="5 6">
    <name type="scientific">Campylobacter curvus (strain 525.92)</name>
    <dbReference type="NCBI Taxonomy" id="360105"/>
    <lineage>
        <taxon>Bacteria</taxon>
        <taxon>Pseudomonadati</taxon>
        <taxon>Campylobacterota</taxon>
        <taxon>Epsilonproteobacteria</taxon>
        <taxon>Campylobacterales</taxon>
        <taxon>Campylobacteraceae</taxon>
        <taxon>Campylobacter</taxon>
    </lineage>
</organism>
<dbReference type="KEGG" id="ccv:CCV52592_0303"/>
<dbReference type="Pfam" id="PF01041">
    <property type="entry name" value="DegT_DnrJ_EryC1"/>
    <property type="match status" value="1"/>
</dbReference>
<sequence>MKKIQVLKPYYRIDECLQQIKECLDIGWTGMGFKTVDFEEKWKEYTRLPYAHFLNSATAGLHLAIKVLKEDNFWYDDDEIITTPFTFVSTNHAIKYENLTPVFADIDDSLNLNPDSVKDKITSRTRAIMFVGVGGNTANLMNIIKLAKENNLKIILDASHMTGSRIENRHVGFDVDASVFSFQAVKNLPTADSGMICFSNKELDQKARCLSWLGIDKDTFQRSNQGTYKWDYDVARVGYKYHGNSIMAALGLVGLKYVEEDNAYRNKLAEKYMLNFGNKIRYILHKEGSSRHIFQIVVENRDEVIDFLYNNGIYPGVHYKDNMQYKMYHGDFLENSQYFSKRVLSLPLHLNLTLDDIDYISTKILEIVK</sequence>
<dbReference type="Gene3D" id="3.90.1150.10">
    <property type="entry name" value="Aspartate Aminotransferase, domain 1"/>
    <property type="match status" value="1"/>
</dbReference>
<evidence type="ECO:0000313" key="6">
    <source>
        <dbReference type="Proteomes" id="UP000006380"/>
    </source>
</evidence>
<dbReference type="InterPro" id="IPR000653">
    <property type="entry name" value="DegT/StrS_aminotransferase"/>
</dbReference>
<evidence type="ECO:0000313" key="5">
    <source>
        <dbReference type="EMBL" id="EAU00061.1"/>
    </source>
</evidence>
<dbReference type="SUPFAM" id="SSF53383">
    <property type="entry name" value="PLP-dependent transferases"/>
    <property type="match status" value="1"/>
</dbReference>
<evidence type="ECO:0000256" key="1">
    <source>
        <dbReference type="ARBA" id="ARBA00037999"/>
    </source>
</evidence>
<dbReference type="GO" id="GO:0008483">
    <property type="term" value="F:transaminase activity"/>
    <property type="evidence" value="ECO:0007669"/>
    <property type="project" value="UniProtKB-KW"/>
</dbReference>
<dbReference type="CDD" id="cd00616">
    <property type="entry name" value="AHBA_syn"/>
    <property type="match status" value="1"/>
</dbReference>
<dbReference type="InterPro" id="IPR015424">
    <property type="entry name" value="PyrdxlP-dep_Trfase"/>
</dbReference>
<dbReference type="OrthoDB" id="9771070at2"/>
<evidence type="ECO:0000256" key="3">
    <source>
        <dbReference type="PIRSR" id="PIRSR000390-2"/>
    </source>
</evidence>
<gene>
    <name evidence="5" type="ORF">CCV52592_0303</name>
</gene>
<protein>
    <submittedName>
        <fullName evidence="5">Aminotransferase, DegT/DnrJ/EryC1/StrS family</fullName>
    </submittedName>
</protein>
<dbReference type="AlphaFoldDB" id="A7GZ39"/>
<keyword evidence="5" id="KW-0032">Aminotransferase</keyword>
<reference evidence="5" key="1">
    <citation type="submission" date="2016-07" db="EMBL/GenBank/DDBJ databases">
        <title>Comparative genomics of the Campylobacter concisus group.</title>
        <authorList>
            <person name="Miller W.G."/>
            <person name="Yee E."/>
            <person name="Chapman M.H."/>
            <person name="Huynh S."/>
            <person name="Bono J.L."/>
            <person name="On S.L.W."/>
            <person name="StLeger J."/>
            <person name="Foster G."/>
            <person name="Parker C.T."/>
        </authorList>
    </citation>
    <scope>NUCLEOTIDE SEQUENCE</scope>
    <source>
        <strain evidence="5">525.92</strain>
    </source>
</reference>
<accession>A7GZ39</accession>
<dbReference type="HOGENOM" id="CLU_033332_0_0_7"/>
<dbReference type="InterPro" id="IPR015421">
    <property type="entry name" value="PyrdxlP-dep_Trfase_major"/>
</dbReference>
<dbReference type="STRING" id="360105.CCV52592_0303"/>
<feature type="modified residue" description="N6-(pyridoxal phosphate)lysine" evidence="3">
    <location>
        <position position="186"/>
    </location>
</feature>
<dbReference type="Gene3D" id="3.40.640.10">
    <property type="entry name" value="Type I PLP-dependent aspartate aminotransferase-like (Major domain)"/>
    <property type="match status" value="1"/>
</dbReference>
<dbReference type="EMBL" id="CP000767">
    <property type="protein sequence ID" value="EAU00061.1"/>
    <property type="molecule type" value="Genomic_DNA"/>
</dbReference>
<dbReference type="RefSeq" id="WP_011992428.1">
    <property type="nucleotide sequence ID" value="NC_009715.2"/>
</dbReference>
<comment type="similarity">
    <text evidence="1 4">Belongs to the DegT/DnrJ/EryC1 family.</text>
</comment>
<dbReference type="PANTHER" id="PTHR30244:SF34">
    <property type="entry name" value="DTDP-4-AMINO-4,6-DIDEOXYGALACTOSE TRANSAMINASE"/>
    <property type="match status" value="1"/>
</dbReference>
<dbReference type="GO" id="GO:0030170">
    <property type="term" value="F:pyridoxal phosphate binding"/>
    <property type="evidence" value="ECO:0007669"/>
    <property type="project" value="TreeGrafter"/>
</dbReference>
<proteinExistence type="inferred from homology"/>